<evidence type="ECO:0000313" key="1">
    <source>
        <dbReference type="EMBL" id="MBB5296619.1"/>
    </source>
</evidence>
<dbReference type="Proteomes" id="UP000308000">
    <property type="component" value="Unassembled WGS sequence"/>
</dbReference>
<dbReference type="AlphaFoldDB" id="A0AAJ5JZB6"/>
<comment type="caution">
    <text evidence="2">The sequence shown here is derived from an EMBL/GenBank/DDBJ whole genome shotgun (WGS) entry which is preliminary data.</text>
</comment>
<accession>A0AAJ5JZB6</accession>
<gene>
    <name evidence="2" type="ORF">FCS05_13945</name>
    <name evidence="1" type="ORF">HNQ10_003469</name>
</gene>
<reference evidence="1 4" key="2">
    <citation type="submission" date="2020-08" db="EMBL/GenBank/DDBJ databases">
        <title>Genomic Encyclopedia of Type Strains, Phase IV (KMG-IV): sequencing the most valuable type-strain genomes for metagenomic binning, comparative biology and taxonomic classification.</title>
        <authorList>
            <person name="Goeker M."/>
        </authorList>
    </citation>
    <scope>NUCLEOTIDE SEQUENCE [LARGE SCALE GENOMIC DNA]</scope>
    <source>
        <strain evidence="1 4">DSM 105434</strain>
    </source>
</reference>
<evidence type="ECO:0000313" key="2">
    <source>
        <dbReference type="EMBL" id="TLK24652.1"/>
    </source>
</evidence>
<keyword evidence="4" id="KW-1185">Reference proteome</keyword>
<proteinExistence type="predicted"/>
<name>A0AAJ5JZB6_9DEIO</name>
<organism evidence="2 3">
    <name type="scientific">Deinococcus metallilatus</name>
    <dbReference type="NCBI Taxonomy" id="1211322"/>
    <lineage>
        <taxon>Bacteria</taxon>
        <taxon>Thermotogati</taxon>
        <taxon>Deinococcota</taxon>
        <taxon>Deinococci</taxon>
        <taxon>Deinococcales</taxon>
        <taxon>Deinococcaceae</taxon>
        <taxon>Deinococcus</taxon>
    </lineage>
</organism>
<reference evidence="2 3" key="1">
    <citation type="submission" date="2019-04" db="EMBL/GenBank/DDBJ databases">
        <title>Deinococcus metalilatus MA1002 mutant No.5.</title>
        <authorList>
            <person name="Park W."/>
            <person name="Park C."/>
        </authorList>
    </citation>
    <scope>NUCLEOTIDE SEQUENCE [LARGE SCALE GENOMIC DNA]</scope>
    <source>
        <strain evidence="2 3">MA1002-m5</strain>
    </source>
</reference>
<dbReference type="EMBL" id="VBRC01000010">
    <property type="protein sequence ID" value="TLK24652.1"/>
    <property type="molecule type" value="Genomic_DNA"/>
</dbReference>
<dbReference type="EMBL" id="JACHFV010000012">
    <property type="protein sequence ID" value="MBB5296619.1"/>
    <property type="molecule type" value="Genomic_DNA"/>
</dbReference>
<dbReference type="Proteomes" id="UP000536909">
    <property type="component" value="Unassembled WGS sequence"/>
</dbReference>
<sequence>MTTHVRWRAAFLTALTNFKVSRAGMCAYDLRATLTLLPARFQQDDDLDAEHDEVPEGAEDVTTVVVRALAESAAFVMEWVDALQKADPTATARLHAAHARAYAAAEELDGCPFPLFRDTARCAFQAIENVQKLKDVPEAVHALQAVPIPHYRPGPARRPAPWPSRSATTHTPVGPYVVKALFDVDQRPWNSPHVFQKEVVYAVHARLTVPDWPAGARCLRLEHVTTLAPEQYHLHLPPMERPPSGQAAEAQLTGSVTFMYAQSMASEPLVLRLRATFEHDEPSVVTPATIVGYHELHAHVLDERLAPLYSRYRSVDRRMMDIMGQVQSELPKVDLAHQRDFAEILGAVCNFQSLNLQQGLYDDKRGQTVTEAEFQETLLNHLRMLLGEDVKEAPWQGNGETDIQYRSITVELKVEKSVKDRRKLVERFVRQPTQYTSAGGGQLGVLCILDLTEKKTPPANAMSNLTLEAPVLHGFEDQPAAFPTRIAVVFVDGNLRLPSSYSR</sequence>
<protein>
    <submittedName>
        <fullName evidence="2">Uncharacterized protein</fullName>
    </submittedName>
</protein>
<dbReference type="RefSeq" id="WP_129118617.1">
    <property type="nucleotide sequence ID" value="NZ_BSUI01000039.1"/>
</dbReference>
<evidence type="ECO:0000313" key="4">
    <source>
        <dbReference type="Proteomes" id="UP000536909"/>
    </source>
</evidence>
<evidence type="ECO:0000313" key="3">
    <source>
        <dbReference type="Proteomes" id="UP000308000"/>
    </source>
</evidence>